<dbReference type="Gene3D" id="1.10.472.10">
    <property type="entry name" value="Cyclin-like"/>
    <property type="match status" value="1"/>
</dbReference>
<dbReference type="EMBL" id="GG662845">
    <property type="protein sequence ID" value="EAR88041.2"/>
    <property type="molecule type" value="Genomic_DNA"/>
</dbReference>
<dbReference type="InterPro" id="IPR006671">
    <property type="entry name" value="Cyclin_N"/>
</dbReference>
<reference evidence="3" key="1">
    <citation type="journal article" date="2006" name="PLoS Biol.">
        <title>Macronuclear genome sequence of the ciliate Tetrahymena thermophila, a model eukaryote.</title>
        <authorList>
            <person name="Eisen J.A."/>
            <person name="Coyne R.S."/>
            <person name="Wu M."/>
            <person name="Wu D."/>
            <person name="Thiagarajan M."/>
            <person name="Wortman J.R."/>
            <person name="Badger J.H."/>
            <person name="Ren Q."/>
            <person name="Amedeo P."/>
            <person name="Jones K.M."/>
            <person name="Tallon L.J."/>
            <person name="Delcher A.L."/>
            <person name="Salzberg S.L."/>
            <person name="Silva J.C."/>
            <person name="Haas B.J."/>
            <person name="Majoros W.H."/>
            <person name="Farzad M."/>
            <person name="Carlton J.M."/>
            <person name="Smith R.K. Jr."/>
            <person name="Garg J."/>
            <person name="Pearlman R.E."/>
            <person name="Karrer K.M."/>
            <person name="Sun L."/>
            <person name="Manning G."/>
            <person name="Elde N.C."/>
            <person name="Turkewitz A.P."/>
            <person name="Asai D.J."/>
            <person name="Wilkes D.E."/>
            <person name="Wang Y."/>
            <person name="Cai H."/>
            <person name="Collins K."/>
            <person name="Stewart B.A."/>
            <person name="Lee S.R."/>
            <person name="Wilamowska K."/>
            <person name="Weinberg Z."/>
            <person name="Ruzzo W.L."/>
            <person name="Wloga D."/>
            <person name="Gaertig J."/>
            <person name="Frankel J."/>
            <person name="Tsao C.-C."/>
            <person name="Gorovsky M.A."/>
            <person name="Keeling P.J."/>
            <person name="Waller R.F."/>
            <person name="Patron N.J."/>
            <person name="Cherry J.M."/>
            <person name="Stover N.A."/>
            <person name="Krieger C.J."/>
            <person name="del Toro C."/>
            <person name="Ryder H.F."/>
            <person name="Williamson S.C."/>
            <person name="Barbeau R.A."/>
            <person name="Hamilton E.P."/>
            <person name="Orias E."/>
        </authorList>
    </citation>
    <scope>NUCLEOTIDE SEQUENCE [LARGE SCALE GENOMIC DNA]</scope>
    <source>
        <strain evidence="3">SB210</strain>
    </source>
</reference>
<dbReference type="SUPFAM" id="SSF47954">
    <property type="entry name" value="Cyclin-like"/>
    <property type="match status" value="1"/>
</dbReference>
<dbReference type="AlphaFoldDB" id="Q22RT1"/>
<proteinExistence type="predicted"/>
<dbReference type="OrthoDB" id="286814at2759"/>
<keyword evidence="3" id="KW-1185">Reference proteome</keyword>
<organism evidence="2 3">
    <name type="scientific">Tetrahymena thermophila (strain SB210)</name>
    <dbReference type="NCBI Taxonomy" id="312017"/>
    <lineage>
        <taxon>Eukaryota</taxon>
        <taxon>Sar</taxon>
        <taxon>Alveolata</taxon>
        <taxon>Ciliophora</taxon>
        <taxon>Intramacronucleata</taxon>
        <taxon>Oligohymenophorea</taxon>
        <taxon>Hymenostomatida</taxon>
        <taxon>Tetrahymenina</taxon>
        <taxon>Tetrahymenidae</taxon>
        <taxon>Tetrahymena</taxon>
    </lineage>
</organism>
<dbReference type="GeneID" id="7846088"/>
<evidence type="ECO:0000259" key="1">
    <source>
        <dbReference type="Pfam" id="PF00134"/>
    </source>
</evidence>
<dbReference type="HOGENOM" id="CLU_2909093_0_0_1"/>
<name>Q22RT1_TETTS</name>
<dbReference type="InParanoid" id="Q22RT1"/>
<dbReference type="InterPro" id="IPR013922">
    <property type="entry name" value="Cyclin_PHO80-like"/>
</dbReference>
<dbReference type="PANTHER" id="PTHR15615">
    <property type="match status" value="1"/>
</dbReference>
<dbReference type="KEGG" id="tet:TTHERM_00013060"/>
<feature type="domain" description="Cyclin N-terminal" evidence="1">
    <location>
        <begin position="208"/>
        <end position="314"/>
    </location>
</feature>
<dbReference type="GO" id="GO:0019901">
    <property type="term" value="F:protein kinase binding"/>
    <property type="evidence" value="ECO:0007669"/>
    <property type="project" value="InterPro"/>
</dbReference>
<accession>Q22RT1</accession>
<dbReference type="InterPro" id="IPR036915">
    <property type="entry name" value="Cyclin-like_sf"/>
</dbReference>
<protein>
    <submittedName>
        <fullName evidence="2">Amine-terminal domain cyclin</fullName>
    </submittedName>
</protein>
<dbReference type="Proteomes" id="UP000009168">
    <property type="component" value="Unassembled WGS sequence"/>
</dbReference>
<evidence type="ECO:0000313" key="2">
    <source>
        <dbReference type="EMBL" id="EAR88041.2"/>
    </source>
</evidence>
<dbReference type="PANTHER" id="PTHR15615:SF108">
    <property type="entry name" value="PROTEIN CNPPD1"/>
    <property type="match status" value="1"/>
</dbReference>
<dbReference type="RefSeq" id="XP_001008286.2">
    <property type="nucleotide sequence ID" value="XM_001008286.2"/>
</dbReference>
<evidence type="ECO:0000313" key="3">
    <source>
        <dbReference type="Proteomes" id="UP000009168"/>
    </source>
</evidence>
<sequence length="332" mass="39259">MLKITEKRLEKRLKKPIIQKQGNKKINKKLLKKKNKKANKKIIKKEKEPKYFTLNLINSFSQKIKAKNQDKYFSSSFNCIIKSANENICTYQSINQFTYFKFIILNIKQIIKQIIHNLIILHMHYIHSFISHTLCQQIQLSTCSAPNLSFSSQFQRKRPKVKNLTICKISAILEKIQENSSAIPHYNFQKHKMIVFDLEEDLQKLKLTQQDIYTQNNLVSIKEFLYKIQSNLKCPDEYFVAAFLLILKYLSLSSIQFTENNCQRLIACAIMLIEKQYSDYILSLYAYSRGVNIPVKDLQEMELQFLSTINWEINIKEEEFQAFQEYFNTISA</sequence>
<gene>
    <name evidence="2" type="ORF">TTHERM_00013060</name>
</gene>
<dbReference type="Pfam" id="PF00134">
    <property type="entry name" value="Cyclin_N"/>
    <property type="match status" value="1"/>
</dbReference>